<reference evidence="2" key="1">
    <citation type="journal article" date="2015" name="Nature">
        <title>Complex archaea that bridge the gap between prokaryotes and eukaryotes.</title>
        <authorList>
            <person name="Spang A."/>
            <person name="Saw J.H."/>
            <person name="Jorgensen S.L."/>
            <person name="Zaremba-Niedzwiedzka K."/>
            <person name="Martijn J."/>
            <person name="Lind A.E."/>
            <person name="van Eijk R."/>
            <person name="Schleper C."/>
            <person name="Guy L."/>
            <person name="Ettema T.J."/>
        </authorList>
    </citation>
    <scope>NUCLEOTIDE SEQUENCE</scope>
</reference>
<evidence type="ECO:0000313" key="2">
    <source>
        <dbReference type="EMBL" id="KKL68214.1"/>
    </source>
</evidence>
<dbReference type="AlphaFoldDB" id="A0A0F9E2I6"/>
<evidence type="ECO:0000256" key="1">
    <source>
        <dbReference type="SAM" id="Phobius"/>
    </source>
</evidence>
<gene>
    <name evidence="2" type="ORF">LCGC14_2127180</name>
</gene>
<dbReference type="EMBL" id="LAZR01026601">
    <property type="protein sequence ID" value="KKL68214.1"/>
    <property type="molecule type" value="Genomic_DNA"/>
</dbReference>
<proteinExistence type="predicted"/>
<feature type="transmembrane region" description="Helical" evidence="1">
    <location>
        <begin position="84"/>
        <end position="103"/>
    </location>
</feature>
<accession>A0A0F9E2I6</accession>
<feature type="transmembrane region" description="Helical" evidence="1">
    <location>
        <begin position="48"/>
        <end position="64"/>
    </location>
</feature>
<name>A0A0F9E2I6_9ZZZZ</name>
<sequence>MVELTIEIKLGIFVAILVIGYFVLRYFEIDPIVGTWEAVSEMEWDPKALILTLLFSVLVLAFIWKSPMWATPEEAYRITKITGVPMKTLLSILLPVIGYPLAVRALNK</sequence>
<feature type="transmembrane region" description="Helical" evidence="1">
    <location>
        <begin position="6"/>
        <end position="27"/>
    </location>
</feature>
<comment type="caution">
    <text evidence="2">The sequence shown here is derived from an EMBL/GenBank/DDBJ whole genome shotgun (WGS) entry which is preliminary data.</text>
</comment>
<keyword evidence="1" id="KW-0812">Transmembrane</keyword>
<organism evidence="2">
    <name type="scientific">marine sediment metagenome</name>
    <dbReference type="NCBI Taxonomy" id="412755"/>
    <lineage>
        <taxon>unclassified sequences</taxon>
        <taxon>metagenomes</taxon>
        <taxon>ecological metagenomes</taxon>
    </lineage>
</organism>
<protein>
    <submittedName>
        <fullName evidence="2">Uncharacterized protein</fullName>
    </submittedName>
</protein>
<keyword evidence="1" id="KW-0472">Membrane</keyword>
<keyword evidence="1" id="KW-1133">Transmembrane helix</keyword>